<evidence type="ECO:0000313" key="3">
    <source>
        <dbReference type="Proteomes" id="UP000244811"/>
    </source>
</evidence>
<evidence type="ECO:0000256" key="1">
    <source>
        <dbReference type="SAM" id="Coils"/>
    </source>
</evidence>
<feature type="coiled-coil region" evidence="1">
    <location>
        <begin position="81"/>
        <end position="118"/>
    </location>
</feature>
<evidence type="ECO:0000313" key="2">
    <source>
        <dbReference type="EMBL" id="UVC50186.1"/>
    </source>
</evidence>
<name>A0A976SJU9_THEOR</name>
<keyword evidence="1" id="KW-0175">Coiled coil</keyword>
<proteinExistence type="predicted"/>
<reference evidence="2" key="1">
    <citation type="submission" date="2022-07" db="EMBL/GenBank/DDBJ databases">
        <title>Evaluation of T. orientalis genome assembly methods using nanopore sequencing and analysis of variation between genomes.</title>
        <authorList>
            <person name="Yam J."/>
            <person name="Micallef M.L."/>
            <person name="Liu M."/>
            <person name="Djordjevic S.P."/>
            <person name="Bogema D.R."/>
            <person name="Jenkins C."/>
        </authorList>
    </citation>
    <scope>NUCLEOTIDE SEQUENCE</scope>
    <source>
        <strain evidence="2">Goon Nure</strain>
    </source>
</reference>
<dbReference type="AlphaFoldDB" id="A0A976SJU9"/>
<gene>
    <name evidence="2" type="ORF">MACK_004059</name>
</gene>
<sequence>MLIQFKTQTTNEKLDANNKRKQSHLLLALKVQIIGKVDSVKTNLKFLPSSLALYPLDFQDIWQSSEPVPVDINYSVPSFGARDLVKKLQQLRRSTEILKQKVEERDKQERLSKNLEAKADSVLSLLRDRIRYAHRLD</sequence>
<accession>A0A976SJU9</accession>
<protein>
    <submittedName>
        <fullName evidence="2">Uncharacterized protein</fullName>
    </submittedName>
</protein>
<dbReference type="Proteomes" id="UP000244811">
    <property type="component" value="Chromosome 4"/>
</dbReference>
<organism evidence="2 3">
    <name type="scientific">Theileria orientalis</name>
    <dbReference type="NCBI Taxonomy" id="68886"/>
    <lineage>
        <taxon>Eukaryota</taxon>
        <taxon>Sar</taxon>
        <taxon>Alveolata</taxon>
        <taxon>Apicomplexa</taxon>
        <taxon>Aconoidasida</taxon>
        <taxon>Piroplasmida</taxon>
        <taxon>Theileriidae</taxon>
        <taxon>Theileria</taxon>
    </lineage>
</organism>
<dbReference type="EMBL" id="CP056072">
    <property type="protein sequence ID" value="UVC50186.1"/>
    <property type="molecule type" value="Genomic_DNA"/>
</dbReference>